<dbReference type="Proteomes" id="UP001596201">
    <property type="component" value="Unassembled WGS sequence"/>
</dbReference>
<evidence type="ECO:0000313" key="1">
    <source>
        <dbReference type="EMBL" id="MFC5368192.1"/>
    </source>
</evidence>
<dbReference type="PANTHER" id="PTHR38009">
    <property type="entry name" value="CONSERVED HYPOTHETICAL PHAGE TAIL PROTEIN"/>
    <property type="match status" value="1"/>
</dbReference>
<evidence type="ECO:0000313" key="2">
    <source>
        <dbReference type="Proteomes" id="UP001596201"/>
    </source>
</evidence>
<dbReference type="InterPro" id="IPR010667">
    <property type="entry name" value="Phage_T4_Gp19"/>
</dbReference>
<protein>
    <submittedName>
        <fullName evidence="1">Phage tail protein</fullName>
    </submittedName>
</protein>
<dbReference type="AlphaFoldDB" id="A0ABD5RDU9"/>
<dbReference type="EMBL" id="JBHSKX010000002">
    <property type="protein sequence ID" value="MFC5368192.1"/>
    <property type="molecule type" value="Genomic_DNA"/>
</dbReference>
<organism evidence="1 2">
    <name type="scientific">Salinirubrum litoreum</name>
    <dbReference type="NCBI Taxonomy" id="1126234"/>
    <lineage>
        <taxon>Archaea</taxon>
        <taxon>Methanobacteriati</taxon>
        <taxon>Methanobacteriota</taxon>
        <taxon>Stenosarchaea group</taxon>
        <taxon>Halobacteria</taxon>
        <taxon>Halobacteriales</taxon>
        <taxon>Haloferacaceae</taxon>
        <taxon>Salinirubrum</taxon>
    </lineage>
</organism>
<comment type="caution">
    <text evidence="1">The sequence shown here is derived from an EMBL/GenBank/DDBJ whole genome shotgun (WGS) entry which is preliminary data.</text>
</comment>
<reference evidence="1 2" key="1">
    <citation type="journal article" date="2019" name="Int. J. Syst. Evol. Microbiol.">
        <title>The Global Catalogue of Microorganisms (GCM) 10K type strain sequencing project: providing services to taxonomists for standard genome sequencing and annotation.</title>
        <authorList>
            <consortium name="The Broad Institute Genomics Platform"/>
            <consortium name="The Broad Institute Genome Sequencing Center for Infectious Disease"/>
            <person name="Wu L."/>
            <person name="Ma J."/>
        </authorList>
    </citation>
    <scope>NUCLEOTIDE SEQUENCE [LARGE SCALE GENOMIC DNA]</scope>
    <source>
        <strain evidence="1 2">CGMCC 1.12237</strain>
    </source>
</reference>
<dbReference type="Pfam" id="PF06841">
    <property type="entry name" value="Phage_T4_gp19"/>
    <property type="match status" value="1"/>
</dbReference>
<proteinExistence type="predicted"/>
<accession>A0ABD5RDU9</accession>
<dbReference type="RefSeq" id="WP_227230435.1">
    <property type="nucleotide sequence ID" value="NZ_JAJCVJ010000002.1"/>
</dbReference>
<gene>
    <name evidence="1" type="ORF">ACFPJ5_14750</name>
</gene>
<dbReference type="InterPro" id="IPR011747">
    <property type="entry name" value="CHP02241"/>
</dbReference>
<dbReference type="NCBIfam" id="TIGR02241">
    <property type="entry name" value="conserved hypothetical phage tail region protein"/>
    <property type="match status" value="1"/>
</dbReference>
<dbReference type="PANTHER" id="PTHR38009:SF1">
    <property type="entry name" value="CONSERVED HYPOTHETICAL PHAGE TAIL PROTEIN"/>
    <property type="match status" value="1"/>
</dbReference>
<keyword evidence="2" id="KW-1185">Reference proteome</keyword>
<name>A0ABD5RDU9_9EURY</name>
<sequence length="145" mass="16472">MPDRHGPFRNFRFLLEIEGIVQAGFSECTLPESSTEAVEYRNGNEQPTVRKIKGLNSYGNLSLQWGITESTELYDWWKTVENGNVDDARRPIAVVVQDEVGDPGPRFQFREAWPRQYDAPDLNATGNEVSIESLEIVHEGMERSA</sequence>